<keyword evidence="6" id="KW-1185">Reference proteome</keyword>
<dbReference type="SUPFAM" id="SSF52540">
    <property type="entry name" value="P-loop containing nucleoside triphosphate hydrolases"/>
    <property type="match status" value="2"/>
</dbReference>
<dbReference type="GO" id="GO:0016787">
    <property type="term" value="F:hydrolase activity"/>
    <property type="evidence" value="ECO:0007669"/>
    <property type="project" value="UniProtKB-KW"/>
</dbReference>
<evidence type="ECO:0000313" key="5">
    <source>
        <dbReference type="EMBL" id="KAK1946077.1"/>
    </source>
</evidence>
<evidence type="ECO:0000259" key="4">
    <source>
        <dbReference type="PROSITE" id="PS51194"/>
    </source>
</evidence>
<evidence type="ECO:0000256" key="1">
    <source>
        <dbReference type="ARBA" id="ARBA00022801"/>
    </source>
</evidence>
<reference evidence="5" key="1">
    <citation type="submission" date="2023-08" db="EMBL/GenBank/DDBJ databases">
        <title>Reference Genome Resource for the Citrus Pathogen Phytophthora citrophthora.</title>
        <authorList>
            <person name="Moller H."/>
            <person name="Coetzee B."/>
            <person name="Rose L.J."/>
            <person name="Van Niekerk J.M."/>
        </authorList>
    </citation>
    <scope>NUCLEOTIDE SEQUENCE</scope>
    <source>
        <strain evidence="5">STE-U-9442</strain>
    </source>
</reference>
<evidence type="ECO:0000313" key="6">
    <source>
        <dbReference type="Proteomes" id="UP001259832"/>
    </source>
</evidence>
<feature type="region of interest" description="Disordered" evidence="2">
    <location>
        <begin position="110"/>
        <end position="297"/>
    </location>
</feature>
<accession>A0AAD9GWP9</accession>
<feature type="region of interest" description="Disordered" evidence="2">
    <location>
        <begin position="641"/>
        <end position="675"/>
    </location>
</feature>
<dbReference type="FunFam" id="3.40.50.300:FF:001497">
    <property type="entry name" value="SNF2 family DNA-dependent ATPase"/>
    <property type="match status" value="1"/>
</dbReference>
<comment type="caution">
    <text evidence="5">The sequence shown here is derived from an EMBL/GenBank/DDBJ whole genome shotgun (WGS) entry which is preliminary data.</text>
</comment>
<dbReference type="InterPro" id="IPR038718">
    <property type="entry name" value="SNF2-like_sf"/>
</dbReference>
<keyword evidence="1" id="KW-0378">Hydrolase</keyword>
<feature type="compositionally biased region" description="Acidic residues" evidence="2">
    <location>
        <begin position="201"/>
        <end position="214"/>
    </location>
</feature>
<dbReference type="PANTHER" id="PTHR10799">
    <property type="entry name" value="SNF2/RAD54 HELICASE FAMILY"/>
    <property type="match status" value="1"/>
</dbReference>
<gene>
    <name evidence="5" type="ORF">P3T76_003125</name>
</gene>
<feature type="compositionally biased region" description="Polar residues" evidence="2">
    <location>
        <begin position="244"/>
        <end position="254"/>
    </location>
</feature>
<dbReference type="Gene3D" id="3.40.50.300">
    <property type="entry name" value="P-loop containing nucleotide triphosphate hydrolases"/>
    <property type="match status" value="1"/>
</dbReference>
<dbReference type="CDD" id="cd17919">
    <property type="entry name" value="DEXHc_Snf"/>
    <property type="match status" value="1"/>
</dbReference>
<evidence type="ECO:0000259" key="3">
    <source>
        <dbReference type="PROSITE" id="PS51192"/>
    </source>
</evidence>
<dbReference type="InterPro" id="IPR049730">
    <property type="entry name" value="SNF2/RAD54-like_C"/>
</dbReference>
<feature type="compositionally biased region" description="Basic residues" evidence="2">
    <location>
        <begin position="255"/>
        <end position="265"/>
    </location>
</feature>
<feature type="region of interest" description="Disordered" evidence="2">
    <location>
        <begin position="316"/>
        <end position="341"/>
    </location>
</feature>
<feature type="compositionally biased region" description="Acidic residues" evidence="2">
    <location>
        <begin position="145"/>
        <end position="165"/>
    </location>
</feature>
<dbReference type="SMART" id="SM00487">
    <property type="entry name" value="DEXDc"/>
    <property type="match status" value="1"/>
</dbReference>
<feature type="compositionally biased region" description="Low complexity" evidence="2">
    <location>
        <begin position="323"/>
        <end position="335"/>
    </location>
</feature>
<dbReference type="AlphaFoldDB" id="A0AAD9GWP9"/>
<evidence type="ECO:0000256" key="2">
    <source>
        <dbReference type="SAM" id="MobiDB-lite"/>
    </source>
</evidence>
<feature type="compositionally biased region" description="Acidic residues" evidence="2">
    <location>
        <begin position="278"/>
        <end position="289"/>
    </location>
</feature>
<dbReference type="Pfam" id="PF00176">
    <property type="entry name" value="SNF2-rel_dom"/>
    <property type="match status" value="1"/>
</dbReference>
<name>A0AAD9GWP9_9STRA</name>
<dbReference type="InterPro" id="IPR000330">
    <property type="entry name" value="SNF2_N"/>
</dbReference>
<dbReference type="PROSITE" id="PS51194">
    <property type="entry name" value="HELICASE_CTER"/>
    <property type="match status" value="1"/>
</dbReference>
<dbReference type="InterPro" id="IPR027417">
    <property type="entry name" value="P-loop_NTPase"/>
</dbReference>
<feature type="domain" description="Helicase C-terminal" evidence="4">
    <location>
        <begin position="770"/>
        <end position="932"/>
    </location>
</feature>
<dbReference type="EMBL" id="JASMQC010000004">
    <property type="protein sequence ID" value="KAK1946077.1"/>
    <property type="molecule type" value="Genomic_DNA"/>
</dbReference>
<protein>
    <submittedName>
        <fullName evidence="5">Protein CHROMATIN REMODELING 19</fullName>
    </submittedName>
</protein>
<feature type="domain" description="Helicase ATP-binding" evidence="3">
    <location>
        <begin position="386"/>
        <end position="559"/>
    </location>
</feature>
<dbReference type="Proteomes" id="UP001259832">
    <property type="component" value="Unassembled WGS sequence"/>
</dbReference>
<dbReference type="Pfam" id="PF00271">
    <property type="entry name" value="Helicase_C"/>
    <property type="match status" value="1"/>
</dbReference>
<dbReference type="Gene3D" id="3.40.50.10810">
    <property type="entry name" value="Tandem AAA-ATPase domain"/>
    <property type="match status" value="1"/>
</dbReference>
<dbReference type="GO" id="GO:0005524">
    <property type="term" value="F:ATP binding"/>
    <property type="evidence" value="ECO:0007669"/>
    <property type="project" value="InterPro"/>
</dbReference>
<organism evidence="5 6">
    <name type="scientific">Phytophthora citrophthora</name>
    <dbReference type="NCBI Taxonomy" id="4793"/>
    <lineage>
        <taxon>Eukaryota</taxon>
        <taxon>Sar</taxon>
        <taxon>Stramenopiles</taxon>
        <taxon>Oomycota</taxon>
        <taxon>Peronosporomycetes</taxon>
        <taxon>Peronosporales</taxon>
        <taxon>Peronosporaceae</taxon>
        <taxon>Phytophthora</taxon>
    </lineage>
</organism>
<dbReference type="InterPro" id="IPR014001">
    <property type="entry name" value="Helicase_ATP-bd"/>
</dbReference>
<sequence length="956" mass="107639">MALGVKESVSGKLYRLTVDGAEERVCAGKGAVYLSGSKVALRCCGKTSIVATKQTKQSILRQGDVVLLDQRDVFYANGTLTKYEVVDLDAMPPKMTLSVLPTRVPRITMTSAASSRPRAKTTKLVSSFFARRPSPKKKEKKQEQEVVDVEDTSTAEDVEDEEDELAPSMRRRGKRTRAIIESDDEGDTGGNKGAKVQALAEDSDVSSPGEDDVFEKDLEKSTSAAKDWMAAFGRDGVKKRKTENSNLGSDGWTTRSRKQERKPKKRTEATSSRFTDEDRNDYDDSEEDEHYSRSHDEVGQLLEECEGIARKLRQSVRNWSGNSTKSTPSSPSTSPGDATDEEEAMHMSVASINGGDRRVVTQADIPDICETIELKPYQVVGVNWLLLLHENKVSGVLADEMGLGKTVQTIAFLLLLKSLDESDKSAVGPHLVVVPASVLNNWTREFSWIAPNLRIVKYHGSKDHRRDMEDTLTTDDFDIMLTTYAYFERDSCQEERSFLRSFQFGYMILDEGHSIKNSNTSRFKRITALRARTRLVLSGTPIQNSLNELLTMLSFLMPRMFDHGSDELLSFFDGNEQKKCDKVRKILAPFILRREKKYVLSQLVPKTVSVELVKVGEDQRMAYTSLLEFVIKRKEAQAAQKAAAKERKKNRSKEDKTDSKLRQLTNPYAAPSKGDPSAMSIFTQLRKAANHPVLLRRHFVSEDVLETMSRCLHRAEAFGNQCSMSRVRQELETYSDFELHDLCVQYGGIDELKQLQLPMETLLASAKFDYLRTLLPNLQKEGHRVLIFSQWTKLLDLLEVLMGHMEYRYLRLDGSTDVQERQGLIDTYNEDKGIFIFLLSTRAGGLGINLTAADTVILHDLDFNPTADEQACDRCHRIGQTKPVSIYKLVSENTVDQDIYKLGASKTELNHKILDKLNAHGDGKKKGKKTDAVTVEMLLASVISDYKNTQMEVEEE</sequence>
<feature type="compositionally biased region" description="Basic and acidic residues" evidence="2">
    <location>
        <begin position="652"/>
        <end position="661"/>
    </location>
</feature>
<proteinExistence type="predicted"/>
<dbReference type="InterPro" id="IPR001650">
    <property type="entry name" value="Helicase_C-like"/>
</dbReference>
<dbReference type="PROSITE" id="PS51192">
    <property type="entry name" value="HELICASE_ATP_BIND_1"/>
    <property type="match status" value="1"/>
</dbReference>
<dbReference type="SMART" id="SM00490">
    <property type="entry name" value="HELICc"/>
    <property type="match status" value="1"/>
</dbReference>
<dbReference type="CDD" id="cd18793">
    <property type="entry name" value="SF2_C_SNF"/>
    <property type="match status" value="1"/>
</dbReference>